<dbReference type="Pfam" id="PF13499">
    <property type="entry name" value="EF-hand_7"/>
    <property type="match status" value="1"/>
</dbReference>
<keyword evidence="1" id="KW-0106">Calcium</keyword>
<dbReference type="PROSITE" id="PS00018">
    <property type="entry name" value="EF_HAND_1"/>
    <property type="match status" value="2"/>
</dbReference>
<accession>A0ABP0PIK4</accession>
<evidence type="ECO:0000259" key="3">
    <source>
        <dbReference type="PROSITE" id="PS50222"/>
    </source>
</evidence>
<feature type="region of interest" description="Disordered" evidence="2">
    <location>
        <begin position="201"/>
        <end position="234"/>
    </location>
</feature>
<dbReference type="EMBL" id="CAXAMN010023051">
    <property type="protein sequence ID" value="CAK9074942.1"/>
    <property type="molecule type" value="Genomic_DNA"/>
</dbReference>
<dbReference type="SMART" id="SM00054">
    <property type="entry name" value="EFh"/>
    <property type="match status" value="3"/>
</dbReference>
<protein>
    <recommendedName>
        <fullName evidence="3">EF-hand domain-containing protein</fullName>
    </recommendedName>
</protein>
<gene>
    <name evidence="4" type="ORF">CCMP2556_LOCUS36897</name>
</gene>
<feature type="compositionally biased region" description="Low complexity" evidence="2">
    <location>
        <begin position="32"/>
        <end position="50"/>
    </location>
</feature>
<reference evidence="4 5" key="1">
    <citation type="submission" date="2024-02" db="EMBL/GenBank/DDBJ databases">
        <authorList>
            <person name="Chen Y."/>
            <person name="Shah S."/>
            <person name="Dougan E. K."/>
            <person name="Thang M."/>
            <person name="Chan C."/>
        </authorList>
    </citation>
    <scope>NUCLEOTIDE SEQUENCE [LARGE SCALE GENOMIC DNA]</scope>
</reference>
<dbReference type="InterPro" id="IPR011992">
    <property type="entry name" value="EF-hand-dom_pair"/>
</dbReference>
<dbReference type="Proteomes" id="UP001642484">
    <property type="component" value="Unassembled WGS sequence"/>
</dbReference>
<sequence>MSWTLPLSADLSLDKAITVLRSRQHSREESEAPALASVSGPPASAPPGTGQDSVLSSKLSRPSTTPGVGSSKMSTMSIGRSWAPRSPGRGITGMELLKPKKVIVDEPVPDKLADMLRRAADFEKQSVENSLSSRNTRFTQSCQSFRSLGSMASSRLTRAVSLRQQTSRLLATRGRQSPSASHGKYRIGQLSKLGSGIFHLPEIPGTPVEQGKDAKKASKAKARSKTKRSDGPQEVSLEAARAFWDLAAQEDRRAQQARNGRHRSSQDEDRRQPSNSQSNHYPNYVRHSGPGVPELSHRVGLPYQVAKEAAHLFHRFADFPKGGGIFDGKLKVSQLTEVLVALCEVADASELDKGFTDRAFRAADRDSGGFIDIEEFAIWYSSFCFAEEVTVRPQVRQTRELARQMGLEIWAIEKFRVAFDKYDADGSGEIEFDEFSDMVQELLKIPNGHELPHDRLMTMWRTADITQKGYLDFREFCFFYVRMVSMEEGCDPIRDYYRNVRNVPVAPL</sequence>
<dbReference type="Gene3D" id="1.10.238.10">
    <property type="entry name" value="EF-hand"/>
    <property type="match status" value="2"/>
</dbReference>
<feature type="compositionally biased region" description="Polar residues" evidence="2">
    <location>
        <begin position="51"/>
        <end position="78"/>
    </location>
</feature>
<dbReference type="CDD" id="cd00051">
    <property type="entry name" value="EFh"/>
    <property type="match status" value="2"/>
</dbReference>
<feature type="region of interest" description="Disordered" evidence="2">
    <location>
        <begin position="22"/>
        <end position="94"/>
    </location>
</feature>
<feature type="compositionally biased region" description="Basic residues" evidence="2">
    <location>
        <begin position="217"/>
        <end position="226"/>
    </location>
</feature>
<feature type="region of interest" description="Disordered" evidence="2">
    <location>
        <begin position="250"/>
        <end position="291"/>
    </location>
</feature>
<dbReference type="Pfam" id="PF13202">
    <property type="entry name" value="EF-hand_5"/>
    <property type="match status" value="1"/>
</dbReference>
<evidence type="ECO:0000313" key="5">
    <source>
        <dbReference type="Proteomes" id="UP001642484"/>
    </source>
</evidence>
<organism evidence="4 5">
    <name type="scientific">Durusdinium trenchii</name>
    <dbReference type="NCBI Taxonomy" id="1381693"/>
    <lineage>
        <taxon>Eukaryota</taxon>
        <taxon>Sar</taxon>
        <taxon>Alveolata</taxon>
        <taxon>Dinophyceae</taxon>
        <taxon>Suessiales</taxon>
        <taxon>Symbiodiniaceae</taxon>
        <taxon>Durusdinium</taxon>
    </lineage>
</organism>
<feature type="domain" description="EF-hand" evidence="3">
    <location>
        <begin position="351"/>
        <end position="386"/>
    </location>
</feature>
<dbReference type="InterPro" id="IPR002048">
    <property type="entry name" value="EF_hand_dom"/>
</dbReference>
<dbReference type="InterPro" id="IPR018247">
    <property type="entry name" value="EF_Hand_1_Ca_BS"/>
</dbReference>
<evidence type="ECO:0000313" key="4">
    <source>
        <dbReference type="EMBL" id="CAK9074942.1"/>
    </source>
</evidence>
<feature type="domain" description="EF-hand" evidence="3">
    <location>
        <begin position="410"/>
        <end position="445"/>
    </location>
</feature>
<comment type="caution">
    <text evidence="4">The sequence shown here is derived from an EMBL/GenBank/DDBJ whole genome shotgun (WGS) entry which is preliminary data.</text>
</comment>
<dbReference type="PROSITE" id="PS50222">
    <property type="entry name" value="EF_HAND_2"/>
    <property type="match status" value="3"/>
</dbReference>
<feature type="domain" description="EF-hand" evidence="3">
    <location>
        <begin position="451"/>
        <end position="486"/>
    </location>
</feature>
<keyword evidence="5" id="KW-1185">Reference proteome</keyword>
<name>A0ABP0PIK4_9DINO</name>
<proteinExistence type="predicted"/>
<dbReference type="SUPFAM" id="SSF47473">
    <property type="entry name" value="EF-hand"/>
    <property type="match status" value="1"/>
</dbReference>
<evidence type="ECO:0000256" key="2">
    <source>
        <dbReference type="SAM" id="MobiDB-lite"/>
    </source>
</evidence>
<evidence type="ECO:0000256" key="1">
    <source>
        <dbReference type="ARBA" id="ARBA00022837"/>
    </source>
</evidence>